<dbReference type="Proteomes" id="UP000766336">
    <property type="component" value="Unassembled WGS sequence"/>
</dbReference>
<reference evidence="2 3" key="1">
    <citation type="submission" date="2021-05" db="EMBL/GenBank/DDBJ databases">
        <title>Roseococcus sp. XZZS9, whole genome shotgun sequencing project.</title>
        <authorList>
            <person name="Zhao G."/>
            <person name="Shen L."/>
        </authorList>
    </citation>
    <scope>NUCLEOTIDE SEQUENCE [LARGE SCALE GENOMIC DNA]</scope>
    <source>
        <strain evidence="2 3">XZZS9</strain>
    </source>
</reference>
<sequence length="134" mass="15023">MILPPPISLWPATPAWYVLGALILLVLLGLAWLGWRAWRRRSYRREALRELEAAQAPAEIAIVLKRTALAAWPRASVASLTGAEWASWLRASAPRARLTEAMAQRIAELAYLPVMPPGAKDAARNWIRRHDLRA</sequence>
<organism evidence="2 3">
    <name type="scientific">Roseococcus pinisoli</name>
    <dbReference type="NCBI Taxonomy" id="2835040"/>
    <lineage>
        <taxon>Bacteria</taxon>
        <taxon>Pseudomonadati</taxon>
        <taxon>Pseudomonadota</taxon>
        <taxon>Alphaproteobacteria</taxon>
        <taxon>Acetobacterales</taxon>
        <taxon>Roseomonadaceae</taxon>
        <taxon>Roseococcus</taxon>
    </lineage>
</organism>
<keyword evidence="1" id="KW-0472">Membrane</keyword>
<name>A0ABS5QDS5_9PROT</name>
<comment type="caution">
    <text evidence="2">The sequence shown here is derived from an EMBL/GenBank/DDBJ whole genome shotgun (WGS) entry which is preliminary data.</text>
</comment>
<gene>
    <name evidence="2" type="ORF">KHU32_12975</name>
</gene>
<protein>
    <submittedName>
        <fullName evidence="2">DUF4381 domain-containing protein</fullName>
    </submittedName>
</protein>
<proteinExistence type="predicted"/>
<dbReference type="InterPro" id="IPR025489">
    <property type="entry name" value="DUF4381"/>
</dbReference>
<evidence type="ECO:0000313" key="2">
    <source>
        <dbReference type="EMBL" id="MBS7811855.1"/>
    </source>
</evidence>
<dbReference type="EMBL" id="JAHCDA010000002">
    <property type="protein sequence ID" value="MBS7811855.1"/>
    <property type="molecule type" value="Genomic_DNA"/>
</dbReference>
<accession>A0ABS5QDS5</accession>
<keyword evidence="1" id="KW-0812">Transmembrane</keyword>
<keyword evidence="3" id="KW-1185">Reference proteome</keyword>
<evidence type="ECO:0000313" key="3">
    <source>
        <dbReference type="Proteomes" id="UP000766336"/>
    </source>
</evidence>
<dbReference type="RefSeq" id="WP_213670502.1">
    <property type="nucleotide sequence ID" value="NZ_JAHCDA010000002.1"/>
</dbReference>
<feature type="transmembrane region" description="Helical" evidence="1">
    <location>
        <begin position="15"/>
        <end position="35"/>
    </location>
</feature>
<dbReference type="Pfam" id="PF14316">
    <property type="entry name" value="DUF4381"/>
    <property type="match status" value="1"/>
</dbReference>
<keyword evidence="1" id="KW-1133">Transmembrane helix</keyword>
<evidence type="ECO:0000256" key="1">
    <source>
        <dbReference type="SAM" id="Phobius"/>
    </source>
</evidence>